<organism evidence="2 3">
    <name type="scientific">Prorocentrum cordatum</name>
    <dbReference type="NCBI Taxonomy" id="2364126"/>
    <lineage>
        <taxon>Eukaryota</taxon>
        <taxon>Sar</taxon>
        <taxon>Alveolata</taxon>
        <taxon>Dinophyceae</taxon>
        <taxon>Prorocentrales</taxon>
        <taxon>Prorocentraceae</taxon>
        <taxon>Prorocentrum</taxon>
    </lineage>
</organism>
<protein>
    <recommendedName>
        <fullName evidence="4">Subtilisin</fullName>
    </recommendedName>
</protein>
<gene>
    <name evidence="2" type="ORF">PCOR1329_LOCUS78887</name>
</gene>
<accession>A0ABN9XQI2</accession>
<proteinExistence type="predicted"/>
<comment type="caution">
    <text evidence="2">The sequence shown here is derived from an EMBL/GenBank/DDBJ whole genome shotgun (WGS) entry which is preliminary data.</text>
</comment>
<evidence type="ECO:0000256" key="1">
    <source>
        <dbReference type="SAM" id="SignalP"/>
    </source>
</evidence>
<name>A0ABN9XQI2_9DINO</name>
<evidence type="ECO:0000313" key="2">
    <source>
        <dbReference type="EMBL" id="CAK0902204.1"/>
    </source>
</evidence>
<evidence type="ECO:0008006" key="4">
    <source>
        <dbReference type="Google" id="ProtNLM"/>
    </source>
</evidence>
<sequence>MAHAILIASLVGASGVASLASAVDLGLMQMSTAADPKSWICMLNSDATADEVKTLCNEFQNPFCTGTEECPPGAKCPEKFVHGFLTEADKDAIMAKYPALVVICEEDPCWKNTTSLGEQRDIDTAIP</sequence>
<evidence type="ECO:0000313" key="3">
    <source>
        <dbReference type="Proteomes" id="UP001189429"/>
    </source>
</evidence>
<feature type="signal peptide" evidence="1">
    <location>
        <begin position="1"/>
        <end position="22"/>
    </location>
</feature>
<reference evidence="2" key="1">
    <citation type="submission" date="2023-10" db="EMBL/GenBank/DDBJ databases">
        <authorList>
            <person name="Chen Y."/>
            <person name="Shah S."/>
            <person name="Dougan E. K."/>
            <person name="Thang M."/>
            <person name="Chan C."/>
        </authorList>
    </citation>
    <scope>NUCLEOTIDE SEQUENCE [LARGE SCALE GENOMIC DNA]</scope>
</reference>
<dbReference type="EMBL" id="CAUYUJ010021038">
    <property type="protein sequence ID" value="CAK0902204.1"/>
    <property type="molecule type" value="Genomic_DNA"/>
</dbReference>
<keyword evidence="1" id="KW-0732">Signal</keyword>
<feature type="chain" id="PRO_5046726686" description="Subtilisin" evidence="1">
    <location>
        <begin position="23"/>
        <end position="127"/>
    </location>
</feature>
<dbReference type="Proteomes" id="UP001189429">
    <property type="component" value="Unassembled WGS sequence"/>
</dbReference>
<keyword evidence="3" id="KW-1185">Reference proteome</keyword>